<dbReference type="PANTHER" id="PTHR42685:SF18">
    <property type="entry name" value="DIGERANYLGERANYLGLYCEROPHOSPHOLIPID REDUCTASE"/>
    <property type="match status" value="1"/>
</dbReference>
<dbReference type="AlphaFoldDB" id="A0A0S7Y8F1"/>
<dbReference type="PANTHER" id="PTHR42685">
    <property type="entry name" value="GERANYLGERANYL DIPHOSPHATE REDUCTASE"/>
    <property type="match status" value="1"/>
</dbReference>
<sequence>MKTHYDVAVIGAGPIGSYTAYQLVDKGFDVCLIDAKQNIGKNVICTGVISKEAFRRYDLPSESILSRIDSFVFISPQGQRLEYIHPDVFAYVVSREIFDRALLALAQKCGADVYLHQQIITIEHSSQYYRLRSKDKKYRARAVVLATGVNYGLHTSLGLSTPPGFLYGSQVELPSSSPNQSSRIEIHISQSFAPGSFGWVVPISNDHSRFGVIVEKAATLGLERMLKERLHFSSSRFDKMRIKQKPIAYGPIERSVRDKILAVGEAAGQVKTTTGGGIFYGLLCSEIAVDKLQRTLKSGYSLKDYEITWRTALVPELDIGRRMRESAQSLSDNTIEKLFKFVKQHRFWVELLVPRINFDYHSNFLFYCLNSFESFLKK</sequence>
<dbReference type="EMBL" id="LJNI01000152">
    <property type="protein sequence ID" value="KPJ70900.1"/>
    <property type="molecule type" value="Genomic_DNA"/>
</dbReference>
<dbReference type="InterPro" id="IPR011777">
    <property type="entry name" value="Geranylgeranyl_Rdtase_fam"/>
</dbReference>
<evidence type="ECO:0000313" key="2">
    <source>
        <dbReference type="EMBL" id="KPJ70900.1"/>
    </source>
</evidence>
<dbReference type="InterPro" id="IPR050407">
    <property type="entry name" value="Geranylgeranyl_reductase"/>
</dbReference>
<proteinExistence type="predicted"/>
<evidence type="ECO:0000313" key="3">
    <source>
        <dbReference type="Proteomes" id="UP000051012"/>
    </source>
</evidence>
<evidence type="ECO:0000259" key="1">
    <source>
        <dbReference type="Pfam" id="PF07992"/>
    </source>
</evidence>
<feature type="domain" description="FAD/NAD(P)-binding" evidence="1">
    <location>
        <begin position="5"/>
        <end position="149"/>
    </location>
</feature>
<reference evidence="2 3" key="1">
    <citation type="journal article" date="2015" name="Microbiome">
        <title>Genomic resolution of linkages in carbon, nitrogen, and sulfur cycling among widespread estuary sediment bacteria.</title>
        <authorList>
            <person name="Baker B.J."/>
            <person name="Lazar C.S."/>
            <person name="Teske A.P."/>
            <person name="Dick G.J."/>
        </authorList>
    </citation>
    <scope>NUCLEOTIDE SEQUENCE [LARGE SCALE GENOMIC DNA]</scope>
    <source>
        <strain evidence="2">DG_78</strain>
    </source>
</reference>
<dbReference type="NCBIfam" id="TIGR02032">
    <property type="entry name" value="GG-red-SF"/>
    <property type="match status" value="1"/>
</dbReference>
<protein>
    <recommendedName>
        <fullName evidence="1">FAD/NAD(P)-binding domain-containing protein</fullName>
    </recommendedName>
</protein>
<dbReference type="InterPro" id="IPR036188">
    <property type="entry name" value="FAD/NAD-bd_sf"/>
</dbReference>
<gene>
    <name evidence="2" type="ORF">AMJ52_09320</name>
</gene>
<accession>A0A0S7Y8F1</accession>
<dbReference type="Gene3D" id="3.50.50.60">
    <property type="entry name" value="FAD/NAD(P)-binding domain"/>
    <property type="match status" value="1"/>
</dbReference>
<dbReference type="SUPFAM" id="SSF51905">
    <property type="entry name" value="FAD/NAD(P)-binding domain"/>
    <property type="match status" value="1"/>
</dbReference>
<dbReference type="GO" id="GO:0016628">
    <property type="term" value="F:oxidoreductase activity, acting on the CH-CH group of donors, NAD or NADP as acceptor"/>
    <property type="evidence" value="ECO:0007669"/>
    <property type="project" value="InterPro"/>
</dbReference>
<name>A0A0S7Y8F1_UNCT6</name>
<comment type="caution">
    <text evidence="2">The sequence shown here is derived from an EMBL/GenBank/DDBJ whole genome shotgun (WGS) entry which is preliminary data.</text>
</comment>
<dbReference type="Pfam" id="PF07992">
    <property type="entry name" value="Pyr_redox_2"/>
    <property type="match status" value="1"/>
</dbReference>
<dbReference type="Proteomes" id="UP000051012">
    <property type="component" value="Unassembled WGS sequence"/>
</dbReference>
<dbReference type="InterPro" id="IPR023753">
    <property type="entry name" value="FAD/NAD-binding_dom"/>
</dbReference>
<organism evidence="2 3">
    <name type="scientific">candidate division TA06 bacterium DG_78</name>
    <dbReference type="NCBI Taxonomy" id="1703772"/>
    <lineage>
        <taxon>Bacteria</taxon>
        <taxon>Bacteria division TA06</taxon>
    </lineage>
</organism>